<reference evidence="6" key="2">
    <citation type="journal article" date="2023" name="Science">
        <title>Genomic signatures of disease resistance in endangered staghorn corals.</title>
        <authorList>
            <person name="Vollmer S.V."/>
            <person name="Selwyn J.D."/>
            <person name="Despard B.A."/>
            <person name="Roesel C.L."/>
        </authorList>
    </citation>
    <scope>NUCLEOTIDE SEQUENCE</scope>
    <source>
        <strain evidence="6">K2</strain>
    </source>
</reference>
<dbReference type="Gene3D" id="2.10.25.10">
    <property type="entry name" value="Laminin"/>
    <property type="match status" value="1"/>
</dbReference>
<dbReference type="EMBL" id="JARQWQ010000058">
    <property type="protein sequence ID" value="KAK2556055.1"/>
    <property type="molecule type" value="Genomic_DNA"/>
</dbReference>
<dbReference type="SUPFAM" id="SSF57603">
    <property type="entry name" value="FnI-like domain"/>
    <property type="match status" value="2"/>
</dbReference>
<dbReference type="CDD" id="cd19941">
    <property type="entry name" value="TIL"/>
    <property type="match status" value="1"/>
</dbReference>
<dbReference type="GO" id="GO:0016301">
    <property type="term" value="F:kinase activity"/>
    <property type="evidence" value="ECO:0007669"/>
    <property type="project" value="UniProtKB-KW"/>
</dbReference>
<dbReference type="Proteomes" id="UP001249851">
    <property type="component" value="Unassembled WGS sequence"/>
</dbReference>
<dbReference type="InterPro" id="IPR052424">
    <property type="entry name" value="Kielin_Chordin-BMP_Reg"/>
</dbReference>
<evidence type="ECO:0000256" key="3">
    <source>
        <dbReference type="ARBA" id="ARBA00022729"/>
    </source>
</evidence>
<feature type="chain" id="PRO_5042105222" evidence="4">
    <location>
        <begin position="29"/>
        <end position="461"/>
    </location>
</feature>
<comment type="caution">
    <text evidence="6">The sequence shown here is derived from an EMBL/GenBank/DDBJ whole genome shotgun (WGS) entry which is preliminary data.</text>
</comment>
<dbReference type="Pfam" id="PF01826">
    <property type="entry name" value="TIL"/>
    <property type="match status" value="1"/>
</dbReference>
<keyword evidence="6" id="KW-0808">Transferase</keyword>
<dbReference type="SUPFAM" id="SSF57567">
    <property type="entry name" value="Serine protease inhibitors"/>
    <property type="match status" value="1"/>
</dbReference>
<dbReference type="Pfam" id="PF00093">
    <property type="entry name" value="VWC"/>
    <property type="match status" value="1"/>
</dbReference>
<dbReference type="GO" id="GO:0005576">
    <property type="term" value="C:extracellular region"/>
    <property type="evidence" value="ECO:0007669"/>
    <property type="project" value="UniProtKB-SubCell"/>
</dbReference>
<proteinExistence type="predicted"/>
<dbReference type="Gene3D" id="2.10.70.10">
    <property type="entry name" value="Complement Module, domain 1"/>
    <property type="match status" value="1"/>
</dbReference>
<dbReference type="InterPro" id="IPR036084">
    <property type="entry name" value="Ser_inhib-like_sf"/>
</dbReference>
<dbReference type="InterPro" id="IPR002919">
    <property type="entry name" value="TIL_dom"/>
</dbReference>
<evidence type="ECO:0000313" key="6">
    <source>
        <dbReference type="EMBL" id="KAK2556055.1"/>
    </source>
</evidence>
<dbReference type="AlphaFoldDB" id="A0AAD9V097"/>
<dbReference type="PANTHER" id="PTHR46698:SF7">
    <property type="entry name" value="VWFD DOMAIN-CONTAINING PROTEIN"/>
    <property type="match status" value="1"/>
</dbReference>
<evidence type="ECO:0000256" key="1">
    <source>
        <dbReference type="ARBA" id="ARBA00004613"/>
    </source>
</evidence>
<evidence type="ECO:0000256" key="2">
    <source>
        <dbReference type="ARBA" id="ARBA00022525"/>
    </source>
</evidence>
<dbReference type="PROSITE" id="PS50184">
    <property type="entry name" value="VWFC_2"/>
    <property type="match status" value="1"/>
</dbReference>
<dbReference type="PROSITE" id="PS01208">
    <property type="entry name" value="VWFC_1"/>
    <property type="match status" value="1"/>
</dbReference>
<gene>
    <name evidence="6" type="ORF">P5673_022065</name>
</gene>
<dbReference type="Gene3D" id="6.20.200.20">
    <property type="match status" value="1"/>
</dbReference>
<dbReference type="SMART" id="SM00214">
    <property type="entry name" value="VWC"/>
    <property type="match status" value="2"/>
</dbReference>
<organism evidence="6 7">
    <name type="scientific">Acropora cervicornis</name>
    <name type="common">Staghorn coral</name>
    <dbReference type="NCBI Taxonomy" id="6130"/>
    <lineage>
        <taxon>Eukaryota</taxon>
        <taxon>Metazoa</taxon>
        <taxon>Cnidaria</taxon>
        <taxon>Anthozoa</taxon>
        <taxon>Hexacorallia</taxon>
        <taxon>Scleractinia</taxon>
        <taxon>Astrocoeniina</taxon>
        <taxon>Acroporidae</taxon>
        <taxon>Acropora</taxon>
    </lineage>
</organism>
<keyword evidence="3 4" id="KW-0732">Signal</keyword>
<feature type="domain" description="VWFC" evidence="5">
    <location>
        <begin position="300"/>
        <end position="364"/>
    </location>
</feature>
<dbReference type="InterPro" id="IPR001007">
    <property type="entry name" value="VWF_dom"/>
</dbReference>
<keyword evidence="7" id="KW-1185">Reference proteome</keyword>
<sequence length="461" mass="51110">MAVLMMTQFRVIFLVATLISSLLSGTNSSDPNLVDKIEMFKAVGLLNKPFTGVTQTSGKLANGKAFHFTDKTTHLIASQGAYNQANKLIHNSHDFSIFAWAKIDSDPSAIYRNTIVSISSKAGSELFLLVMIDGKRRGTGLKVTVSVQDKRGSRTQYYGETDRLFDFKKWHNITVRFQDAQSLIRIFVDDKMIAVKEFKGFDIFPDDAELRLAQVYAVDAEDLGDIKNRFTGDLQDVKFIRGTSLDDCPPLDRCKCTDIVGRKSCVMEGLKFEDGQRWKKDKCTVCDCKSGQVICTHICPTCNDTGVIYLQGETWKAATNSCLDCRCEKGKSICSPPTCPVPDCTSKKYKDLIIPEGKCCPVCKEDQCMGTGKEYRECGCKQTCSNFEPSGSNCNPCSEGCFCPRGQVLNDRGQCVAPIRCPCTYNGETYQSGQGLQVGPCKMCKCFIGKMFCFPTRCRSG</sequence>
<accession>A0AAD9V097</accession>
<feature type="signal peptide" evidence="4">
    <location>
        <begin position="1"/>
        <end position="28"/>
    </location>
</feature>
<dbReference type="PANTHER" id="PTHR46698">
    <property type="entry name" value="CROSSVEINLESS 2"/>
    <property type="match status" value="1"/>
</dbReference>
<protein>
    <submittedName>
        <fullName evidence="6">Protein kinase C-binding protein NELL2</fullName>
    </submittedName>
</protein>
<dbReference type="GO" id="GO:0030513">
    <property type="term" value="P:positive regulation of BMP signaling pathway"/>
    <property type="evidence" value="ECO:0007669"/>
    <property type="project" value="TreeGrafter"/>
</dbReference>
<evidence type="ECO:0000259" key="5">
    <source>
        <dbReference type="PROSITE" id="PS50184"/>
    </source>
</evidence>
<keyword evidence="6" id="KW-0418">Kinase</keyword>
<dbReference type="Gene3D" id="2.60.120.200">
    <property type="match status" value="1"/>
</dbReference>
<dbReference type="SUPFAM" id="SSF49899">
    <property type="entry name" value="Concanavalin A-like lectins/glucanases"/>
    <property type="match status" value="1"/>
</dbReference>
<name>A0AAD9V097_ACRCE</name>
<evidence type="ECO:0000256" key="4">
    <source>
        <dbReference type="SAM" id="SignalP"/>
    </source>
</evidence>
<dbReference type="InterPro" id="IPR013320">
    <property type="entry name" value="ConA-like_dom_sf"/>
</dbReference>
<keyword evidence="2" id="KW-0964">Secreted</keyword>
<comment type="subcellular location">
    <subcellularLocation>
        <location evidence="1">Secreted</location>
    </subcellularLocation>
</comment>
<reference evidence="6" key="1">
    <citation type="journal article" date="2023" name="G3 (Bethesda)">
        <title>Whole genome assembly and annotation of the endangered Caribbean coral Acropora cervicornis.</title>
        <authorList>
            <person name="Selwyn J.D."/>
            <person name="Vollmer S.V."/>
        </authorList>
    </citation>
    <scope>NUCLEOTIDE SEQUENCE</scope>
    <source>
        <strain evidence="6">K2</strain>
    </source>
</reference>
<dbReference type="Pfam" id="PF13385">
    <property type="entry name" value="Laminin_G_3"/>
    <property type="match status" value="1"/>
</dbReference>
<evidence type="ECO:0000313" key="7">
    <source>
        <dbReference type="Proteomes" id="UP001249851"/>
    </source>
</evidence>